<feature type="chain" id="PRO_5014935261" description="DUF2291 domain-containing protein" evidence="1">
    <location>
        <begin position="22"/>
        <end position="191"/>
    </location>
</feature>
<reference evidence="2 3" key="1">
    <citation type="submission" date="2017-11" db="EMBL/GenBank/DDBJ databases">
        <title>Reclassification of Bisgaard taxon 7 as Conservatibacter flavescens gen. nov., sp. nov.</title>
        <authorList>
            <person name="Christensen H."/>
        </authorList>
    </citation>
    <scope>NUCLEOTIDE SEQUENCE [LARGE SCALE GENOMIC DNA]</scope>
    <source>
        <strain evidence="2 3">7_4</strain>
    </source>
</reference>
<dbReference type="InterPro" id="IPR036215">
    <property type="entry name" value="TM0957-like_sf"/>
</dbReference>
<keyword evidence="1" id="KW-0732">Signal</keyword>
<feature type="signal peptide" evidence="1">
    <location>
        <begin position="1"/>
        <end position="21"/>
    </location>
</feature>
<proteinExistence type="predicted"/>
<dbReference type="EMBL" id="PHHA01000014">
    <property type="protein sequence ID" value="PJG85327.1"/>
    <property type="molecule type" value="Genomic_DNA"/>
</dbReference>
<gene>
    <name evidence="2" type="ORF">CVP05_06275</name>
</gene>
<dbReference type="AlphaFoldDB" id="A0A2M8S2H3"/>
<dbReference type="Pfam" id="PF10054">
    <property type="entry name" value="DUF2291"/>
    <property type="match status" value="1"/>
</dbReference>
<dbReference type="OrthoDB" id="156515at2"/>
<comment type="caution">
    <text evidence="2">The sequence shown here is derived from an EMBL/GenBank/DDBJ whole genome shotgun (WGS) entry which is preliminary data.</text>
</comment>
<name>A0A2M8S2H3_9PAST</name>
<organism evidence="2 3">
    <name type="scientific">Conservatibacter flavescens</name>
    <dbReference type="NCBI Taxonomy" id="28161"/>
    <lineage>
        <taxon>Bacteria</taxon>
        <taxon>Pseudomonadati</taxon>
        <taxon>Pseudomonadota</taxon>
        <taxon>Gammaproteobacteria</taxon>
        <taxon>Pasteurellales</taxon>
        <taxon>Pasteurellaceae</taxon>
        <taxon>Conservatibacter</taxon>
    </lineage>
</organism>
<protein>
    <recommendedName>
        <fullName evidence="4">DUF2291 domain-containing protein</fullName>
    </recommendedName>
</protein>
<sequence length="191" mass="21207">MLNWKNFKTGFLLVFALSALSACEVVDLDSAGKPIIPMTEEEKAALSNMEPKAIADKIWNDVFQEAQNTTTKLSDNLANDQSYFINLVGTIEQVDDKQNISLKVDDQIIVIQAGNIVRGNAIRDANSIIRFDQFKNQIQFARLSKELNKKAIGGITKPDGTWQGKNVEILTALTVKNGQIQDAVPLMINER</sequence>
<dbReference type="Proteomes" id="UP000229329">
    <property type="component" value="Unassembled WGS sequence"/>
</dbReference>
<dbReference type="SUPFAM" id="SSF141318">
    <property type="entry name" value="TM0957-like"/>
    <property type="match status" value="1"/>
</dbReference>
<dbReference type="PROSITE" id="PS51257">
    <property type="entry name" value="PROKAR_LIPOPROTEIN"/>
    <property type="match status" value="1"/>
</dbReference>
<evidence type="ECO:0000313" key="2">
    <source>
        <dbReference type="EMBL" id="PJG85327.1"/>
    </source>
</evidence>
<dbReference type="RefSeq" id="WP_100288725.1">
    <property type="nucleotide sequence ID" value="NZ_PHHA01000014.1"/>
</dbReference>
<keyword evidence="3" id="KW-1185">Reference proteome</keyword>
<evidence type="ECO:0008006" key="4">
    <source>
        <dbReference type="Google" id="ProtNLM"/>
    </source>
</evidence>
<dbReference type="InterPro" id="IPR014582">
    <property type="entry name" value="UCP033535_lipo"/>
</dbReference>
<evidence type="ECO:0000256" key="1">
    <source>
        <dbReference type="SAM" id="SignalP"/>
    </source>
</evidence>
<evidence type="ECO:0000313" key="3">
    <source>
        <dbReference type="Proteomes" id="UP000229329"/>
    </source>
</evidence>
<accession>A0A2M8S2H3</accession>